<accession>A0A5C5ZY81</accession>
<dbReference type="RefSeq" id="WP_146523334.1">
    <property type="nucleotide sequence ID" value="NZ_CP151726.1"/>
</dbReference>
<dbReference type="OrthoDB" id="6989522at2"/>
<gene>
    <name evidence="2" type="ORF">Pla52n_64180</name>
</gene>
<protein>
    <submittedName>
        <fullName evidence="2">SMI1 / KNR4 family protein</fullName>
    </submittedName>
</protein>
<evidence type="ECO:0000259" key="1">
    <source>
        <dbReference type="SMART" id="SM00860"/>
    </source>
</evidence>
<evidence type="ECO:0000313" key="3">
    <source>
        <dbReference type="Proteomes" id="UP000320176"/>
    </source>
</evidence>
<sequence>MDDEILETWQSIDQWLEKNASIILEKLGGPADSQDLLFLERQIGFPIPDDLSKSLSHHDGETEEEAWLFSNWTLLSASEISDLYTRQRDKQLRSEGAVVESDNRILNVLWAPRWIPFCYDGSGGFLAVDCSPTIEGTNGQIIRTAHDDGNIWVAANLADFLKRFKASLYDGIFEMEDDELEVKSGHSNWWKGEGREDCPIKWCHPPT</sequence>
<dbReference type="Pfam" id="PF09346">
    <property type="entry name" value="SMI1_KNR4"/>
    <property type="match status" value="1"/>
</dbReference>
<dbReference type="EMBL" id="SJPN01000013">
    <property type="protein sequence ID" value="TWT91945.1"/>
    <property type="molecule type" value="Genomic_DNA"/>
</dbReference>
<dbReference type="SUPFAM" id="SSF160631">
    <property type="entry name" value="SMI1/KNR4-like"/>
    <property type="match status" value="1"/>
</dbReference>
<dbReference type="AlphaFoldDB" id="A0A5C5ZY81"/>
<reference evidence="2 3" key="1">
    <citation type="submission" date="2019-02" db="EMBL/GenBank/DDBJ databases">
        <title>Deep-cultivation of Planctomycetes and their phenomic and genomic characterization uncovers novel biology.</title>
        <authorList>
            <person name="Wiegand S."/>
            <person name="Jogler M."/>
            <person name="Boedeker C."/>
            <person name="Pinto D."/>
            <person name="Vollmers J."/>
            <person name="Rivas-Marin E."/>
            <person name="Kohn T."/>
            <person name="Peeters S.H."/>
            <person name="Heuer A."/>
            <person name="Rast P."/>
            <person name="Oberbeckmann S."/>
            <person name="Bunk B."/>
            <person name="Jeske O."/>
            <person name="Meyerdierks A."/>
            <person name="Storesund J.E."/>
            <person name="Kallscheuer N."/>
            <person name="Luecker S."/>
            <person name="Lage O.M."/>
            <person name="Pohl T."/>
            <person name="Merkel B.J."/>
            <person name="Hornburger P."/>
            <person name="Mueller R.-W."/>
            <person name="Bruemmer F."/>
            <person name="Labrenz M."/>
            <person name="Spormann A.M."/>
            <person name="Op Den Camp H."/>
            <person name="Overmann J."/>
            <person name="Amann R."/>
            <person name="Jetten M.S.M."/>
            <person name="Mascher T."/>
            <person name="Medema M.H."/>
            <person name="Devos D.P."/>
            <person name="Kaster A.-K."/>
            <person name="Ovreas L."/>
            <person name="Rohde M."/>
            <person name="Galperin M.Y."/>
            <person name="Jogler C."/>
        </authorList>
    </citation>
    <scope>NUCLEOTIDE SEQUENCE [LARGE SCALE GENOMIC DNA]</scope>
    <source>
        <strain evidence="2 3">Pla52n</strain>
    </source>
</reference>
<dbReference type="Gene3D" id="3.40.1580.10">
    <property type="entry name" value="SMI1/KNR4-like"/>
    <property type="match status" value="1"/>
</dbReference>
<dbReference type="SMART" id="SM00860">
    <property type="entry name" value="SMI1_KNR4"/>
    <property type="match status" value="1"/>
</dbReference>
<feature type="domain" description="Knr4/Smi1-like" evidence="1">
    <location>
        <begin position="30"/>
        <end position="163"/>
    </location>
</feature>
<proteinExistence type="predicted"/>
<evidence type="ECO:0000313" key="2">
    <source>
        <dbReference type="EMBL" id="TWT91945.1"/>
    </source>
</evidence>
<dbReference type="InterPro" id="IPR037883">
    <property type="entry name" value="Knr4/Smi1-like_sf"/>
</dbReference>
<name>A0A5C5ZY81_9BACT</name>
<keyword evidence="3" id="KW-1185">Reference proteome</keyword>
<comment type="caution">
    <text evidence="2">The sequence shown here is derived from an EMBL/GenBank/DDBJ whole genome shotgun (WGS) entry which is preliminary data.</text>
</comment>
<dbReference type="InterPro" id="IPR018958">
    <property type="entry name" value="Knr4/Smi1-like_dom"/>
</dbReference>
<organism evidence="2 3">
    <name type="scientific">Stieleria varia</name>
    <dbReference type="NCBI Taxonomy" id="2528005"/>
    <lineage>
        <taxon>Bacteria</taxon>
        <taxon>Pseudomonadati</taxon>
        <taxon>Planctomycetota</taxon>
        <taxon>Planctomycetia</taxon>
        <taxon>Pirellulales</taxon>
        <taxon>Pirellulaceae</taxon>
        <taxon>Stieleria</taxon>
    </lineage>
</organism>
<dbReference type="Proteomes" id="UP000320176">
    <property type="component" value="Unassembled WGS sequence"/>
</dbReference>
<dbReference type="PANTHER" id="PTHR47432:SF1">
    <property type="entry name" value="CELL WALL ASSEMBLY REGULATOR SMI1"/>
    <property type="match status" value="1"/>
</dbReference>
<dbReference type="PANTHER" id="PTHR47432">
    <property type="entry name" value="CELL WALL ASSEMBLY REGULATOR SMI1"/>
    <property type="match status" value="1"/>
</dbReference>
<dbReference type="InterPro" id="IPR051873">
    <property type="entry name" value="KNR4/SMI1_regulator"/>
</dbReference>